<name>A0ABD3MZ95_9STRA</name>
<dbReference type="EMBL" id="JALLAZ020001686">
    <property type="protein sequence ID" value="KAL3768146.1"/>
    <property type="molecule type" value="Genomic_DNA"/>
</dbReference>
<evidence type="ECO:0000313" key="3">
    <source>
        <dbReference type="Proteomes" id="UP001530315"/>
    </source>
</evidence>
<keyword evidence="3" id="KW-1185">Reference proteome</keyword>
<proteinExistence type="predicted"/>
<evidence type="ECO:0000313" key="2">
    <source>
        <dbReference type="EMBL" id="KAL3768146.1"/>
    </source>
</evidence>
<dbReference type="Proteomes" id="UP001530315">
    <property type="component" value="Unassembled WGS sequence"/>
</dbReference>
<evidence type="ECO:0000256" key="1">
    <source>
        <dbReference type="SAM" id="MobiDB-lite"/>
    </source>
</evidence>
<reference evidence="2 3" key="1">
    <citation type="submission" date="2024-10" db="EMBL/GenBank/DDBJ databases">
        <title>Updated reference genomes for cyclostephanoid diatoms.</title>
        <authorList>
            <person name="Roberts W.R."/>
            <person name="Alverson A.J."/>
        </authorList>
    </citation>
    <scope>NUCLEOTIDE SEQUENCE [LARGE SCALE GENOMIC DNA]</scope>
    <source>
        <strain evidence="2 3">AJA276-08</strain>
    </source>
</reference>
<organism evidence="2 3">
    <name type="scientific">Stephanodiscus triporus</name>
    <dbReference type="NCBI Taxonomy" id="2934178"/>
    <lineage>
        <taxon>Eukaryota</taxon>
        <taxon>Sar</taxon>
        <taxon>Stramenopiles</taxon>
        <taxon>Ochrophyta</taxon>
        <taxon>Bacillariophyta</taxon>
        <taxon>Coscinodiscophyceae</taxon>
        <taxon>Thalassiosirophycidae</taxon>
        <taxon>Stephanodiscales</taxon>
        <taxon>Stephanodiscaceae</taxon>
        <taxon>Stephanodiscus</taxon>
    </lineage>
</organism>
<dbReference type="AlphaFoldDB" id="A0ABD3MZ95"/>
<accession>A0ABD3MZ95</accession>
<gene>
    <name evidence="2" type="ORF">ACHAW5_001287</name>
</gene>
<comment type="caution">
    <text evidence="2">The sequence shown here is derived from an EMBL/GenBank/DDBJ whole genome shotgun (WGS) entry which is preliminary data.</text>
</comment>
<feature type="region of interest" description="Disordered" evidence="1">
    <location>
        <begin position="77"/>
        <end position="97"/>
    </location>
</feature>
<feature type="compositionally biased region" description="Acidic residues" evidence="1">
    <location>
        <begin position="77"/>
        <end position="88"/>
    </location>
</feature>
<protein>
    <submittedName>
        <fullName evidence="2">Uncharacterized protein</fullName>
    </submittedName>
</protein>
<sequence length="406" mass="45378">MAVLLYSTTEISFETQTTAKTKEAERVRFAIHAAKEQLQRELARDKGEDVPRGKAMRARRRAKKLLSKIANDVPVAFDDDDDSYEEDSGGAPEKVDHDGFPILPINQMKMAASNGKSGPGAADVLPGLFAMSTQTRKIDETMLPYKCGVIVYDHHIPGEGGAAMNNWIKELVESNDGASFILSGENKSKESYIKKVKKNIQRIGPNNWMMINSHRNGLAFATDENTLLSWRDTVERQNCHFVTAAIFSDSLDHSIKHTKQRFAECDCTIAEFYDTISEVIENLVTYGPLMSNPWVGQLDHFLFKSDNAPSMETKDKVKMAMRVLKEHFDIVMVEGKDDFAEKLVKITGLSVANRIKNASISDKDGLVYAKDLISAFGKISSRNGDADFIDAINHVYYNSLAFLMMQ</sequence>